<dbReference type="Gene3D" id="3.30.2010.10">
    <property type="entry name" value="Metalloproteases ('zincins'), catalytic domain"/>
    <property type="match status" value="1"/>
</dbReference>
<keyword evidence="8" id="KW-0812">Transmembrane</keyword>
<comment type="cofactor">
    <cofactor evidence="1">
        <name>Zn(2+)</name>
        <dbReference type="ChEBI" id="CHEBI:29105"/>
    </cofactor>
</comment>
<dbReference type="Pfam" id="PF01435">
    <property type="entry name" value="Peptidase_M48"/>
    <property type="match status" value="1"/>
</dbReference>
<dbReference type="InterPro" id="IPR001915">
    <property type="entry name" value="Peptidase_M48"/>
</dbReference>
<evidence type="ECO:0000256" key="3">
    <source>
        <dbReference type="ARBA" id="ARBA00022723"/>
    </source>
</evidence>
<accession>A0A8J2YHU3</accession>
<keyword evidence="8" id="KW-0472">Membrane</keyword>
<keyword evidence="6" id="KW-0482">Metalloprotease</keyword>
<dbReference type="SUPFAM" id="SSF48452">
    <property type="entry name" value="TPR-like"/>
    <property type="match status" value="1"/>
</dbReference>
<feature type="transmembrane region" description="Helical" evidence="8">
    <location>
        <begin position="45"/>
        <end position="63"/>
    </location>
</feature>
<dbReference type="PANTHER" id="PTHR22726:SF1">
    <property type="entry name" value="METALLOENDOPEPTIDASE OMA1, MITOCHONDRIAL"/>
    <property type="match status" value="1"/>
</dbReference>
<keyword evidence="3" id="KW-0479">Metal-binding</keyword>
<keyword evidence="11" id="KW-1185">Reference proteome</keyword>
<dbReference type="RefSeq" id="WP_229729354.1">
    <property type="nucleotide sequence ID" value="NZ_BMCP01000002.1"/>
</dbReference>
<evidence type="ECO:0000256" key="6">
    <source>
        <dbReference type="ARBA" id="ARBA00023049"/>
    </source>
</evidence>
<evidence type="ECO:0000313" key="11">
    <source>
        <dbReference type="Proteomes" id="UP000602745"/>
    </source>
</evidence>
<dbReference type="Proteomes" id="UP000602745">
    <property type="component" value="Unassembled WGS sequence"/>
</dbReference>
<dbReference type="GO" id="GO:0004222">
    <property type="term" value="F:metalloendopeptidase activity"/>
    <property type="evidence" value="ECO:0007669"/>
    <property type="project" value="InterPro"/>
</dbReference>
<evidence type="ECO:0000256" key="8">
    <source>
        <dbReference type="SAM" id="Phobius"/>
    </source>
</evidence>
<evidence type="ECO:0000259" key="9">
    <source>
        <dbReference type="Pfam" id="PF01435"/>
    </source>
</evidence>
<comment type="caution">
    <text evidence="10">The sequence shown here is derived from an EMBL/GenBank/DDBJ whole genome shotgun (WGS) entry which is preliminary data.</text>
</comment>
<keyword evidence="4" id="KW-0378">Hydrolase</keyword>
<dbReference type="EMBL" id="BMCP01000002">
    <property type="protein sequence ID" value="GGE43785.1"/>
    <property type="molecule type" value="Genomic_DNA"/>
</dbReference>
<dbReference type="InterPro" id="IPR011990">
    <property type="entry name" value="TPR-like_helical_dom_sf"/>
</dbReference>
<dbReference type="PROSITE" id="PS50005">
    <property type="entry name" value="TPR"/>
    <property type="match status" value="1"/>
</dbReference>
<proteinExistence type="predicted"/>
<dbReference type="CDD" id="cd07324">
    <property type="entry name" value="M48C_Oma1-like"/>
    <property type="match status" value="1"/>
</dbReference>
<feature type="repeat" description="TPR" evidence="7">
    <location>
        <begin position="359"/>
        <end position="392"/>
    </location>
</feature>
<feature type="transmembrane region" description="Helical" evidence="8">
    <location>
        <begin position="170"/>
        <end position="190"/>
    </location>
</feature>
<organism evidence="10 11">
    <name type="scientific">Agaricicola taiwanensis</name>
    <dbReference type="NCBI Taxonomy" id="591372"/>
    <lineage>
        <taxon>Bacteria</taxon>
        <taxon>Pseudomonadati</taxon>
        <taxon>Pseudomonadota</taxon>
        <taxon>Alphaproteobacteria</taxon>
        <taxon>Rhodobacterales</taxon>
        <taxon>Paracoccaceae</taxon>
        <taxon>Agaricicola</taxon>
    </lineage>
</organism>
<evidence type="ECO:0000256" key="5">
    <source>
        <dbReference type="ARBA" id="ARBA00022833"/>
    </source>
</evidence>
<dbReference type="PANTHER" id="PTHR22726">
    <property type="entry name" value="METALLOENDOPEPTIDASE OMA1"/>
    <property type="match status" value="1"/>
</dbReference>
<evidence type="ECO:0000256" key="7">
    <source>
        <dbReference type="PROSITE-ProRule" id="PRU00339"/>
    </source>
</evidence>
<evidence type="ECO:0000256" key="2">
    <source>
        <dbReference type="ARBA" id="ARBA00022670"/>
    </source>
</evidence>
<keyword evidence="2" id="KW-0645">Protease</keyword>
<evidence type="ECO:0000256" key="1">
    <source>
        <dbReference type="ARBA" id="ARBA00001947"/>
    </source>
</evidence>
<dbReference type="Pfam" id="PF13432">
    <property type="entry name" value="TPR_16"/>
    <property type="match status" value="1"/>
</dbReference>
<sequence length="498" mass="53282">MNGVSHGTLLEGFRGLTNATVALHERGMPRSPHARKPKTGGLRRMIALVTAAAVMSASLPVAAQDQGKSSKSRLVPVRDAEIEELLRDYTAPIFKAAGVRAGATEIVLIRDFSFNAFVANGQRIFVNVGALLQSETPNQLIGVLAHETGHIAGGHLASTRQRMAEAQTRAIIAMLLGMAAVAGAGAAGAGNVGAGATGAMLAPQAVAKRDMLSYVRALEQAADQAAVSYLAKSGQSAKGMIDTFRRFADQSMFSARYSDPYAQSHPMPRDRIANLEALAKKSPSYNKADPDILRYRHAMAQAKTIGFLKDAGSIARAYPSRDTSMPARYARAISAYRFGPVDPAIQQIDQLIRQEPGNPYFWELKGQAYLEGGRPREAVAPLQKAVALAPERPAALIRIMLAQALVATGSYKGAIAEINRAMAYERDVPAAYRVLAMAYGRTGDNARADVASAQATFREGDIRLAKQLAARAKTRLPTGSPSWLQADDIVSYKPPQMD</sequence>
<dbReference type="GO" id="GO:0046872">
    <property type="term" value="F:metal ion binding"/>
    <property type="evidence" value="ECO:0007669"/>
    <property type="project" value="UniProtKB-KW"/>
</dbReference>
<keyword evidence="5" id="KW-0862">Zinc</keyword>
<dbReference type="AlphaFoldDB" id="A0A8J2YHU3"/>
<evidence type="ECO:0000256" key="4">
    <source>
        <dbReference type="ARBA" id="ARBA00022801"/>
    </source>
</evidence>
<evidence type="ECO:0000313" key="10">
    <source>
        <dbReference type="EMBL" id="GGE43785.1"/>
    </source>
</evidence>
<reference evidence="10" key="2">
    <citation type="submission" date="2020-09" db="EMBL/GenBank/DDBJ databases">
        <authorList>
            <person name="Sun Q."/>
            <person name="Sedlacek I."/>
        </authorList>
    </citation>
    <scope>NUCLEOTIDE SEQUENCE</scope>
    <source>
        <strain evidence="10">CCM 7684</strain>
    </source>
</reference>
<dbReference type="InterPro" id="IPR051156">
    <property type="entry name" value="Mito/Outer_Membr_Metalloprot"/>
</dbReference>
<gene>
    <name evidence="10" type="ORF">GCM10007276_21120</name>
</gene>
<feature type="domain" description="Peptidase M48" evidence="9">
    <location>
        <begin position="83"/>
        <end position="278"/>
    </location>
</feature>
<keyword evidence="7" id="KW-0802">TPR repeat</keyword>
<dbReference type="GO" id="GO:0016020">
    <property type="term" value="C:membrane"/>
    <property type="evidence" value="ECO:0007669"/>
    <property type="project" value="TreeGrafter"/>
</dbReference>
<keyword evidence="8" id="KW-1133">Transmembrane helix</keyword>
<dbReference type="InterPro" id="IPR019734">
    <property type="entry name" value="TPR_rpt"/>
</dbReference>
<dbReference type="Gene3D" id="1.25.40.10">
    <property type="entry name" value="Tetratricopeptide repeat domain"/>
    <property type="match status" value="1"/>
</dbReference>
<dbReference type="GO" id="GO:0051603">
    <property type="term" value="P:proteolysis involved in protein catabolic process"/>
    <property type="evidence" value="ECO:0007669"/>
    <property type="project" value="TreeGrafter"/>
</dbReference>
<name>A0A8J2YHU3_9RHOB</name>
<reference evidence="10" key="1">
    <citation type="journal article" date="2014" name="Int. J. Syst. Evol. Microbiol.">
        <title>Complete genome sequence of Corynebacterium casei LMG S-19264T (=DSM 44701T), isolated from a smear-ripened cheese.</title>
        <authorList>
            <consortium name="US DOE Joint Genome Institute (JGI-PGF)"/>
            <person name="Walter F."/>
            <person name="Albersmeier A."/>
            <person name="Kalinowski J."/>
            <person name="Ruckert C."/>
        </authorList>
    </citation>
    <scope>NUCLEOTIDE SEQUENCE</scope>
    <source>
        <strain evidence="10">CCM 7684</strain>
    </source>
</reference>
<protein>
    <recommendedName>
        <fullName evidence="9">Peptidase M48 domain-containing protein</fullName>
    </recommendedName>
</protein>